<feature type="compositionally biased region" description="Basic residues" evidence="1">
    <location>
        <begin position="745"/>
        <end position="757"/>
    </location>
</feature>
<evidence type="ECO:0000259" key="2">
    <source>
        <dbReference type="Pfam" id="PF17667"/>
    </source>
</evidence>
<dbReference type="InterPro" id="IPR008266">
    <property type="entry name" value="Tyr_kinase_AS"/>
</dbReference>
<dbReference type="PANTHER" id="PTHR38248:SF2">
    <property type="entry name" value="FUNK1 11"/>
    <property type="match status" value="1"/>
</dbReference>
<gene>
    <name evidence="3" type="ORF">NLI96_g887</name>
</gene>
<feature type="region of interest" description="Disordered" evidence="1">
    <location>
        <begin position="817"/>
        <end position="848"/>
    </location>
</feature>
<feature type="region of interest" description="Disordered" evidence="1">
    <location>
        <begin position="734"/>
        <end position="773"/>
    </location>
</feature>
<reference evidence="3" key="1">
    <citation type="submission" date="2022-07" db="EMBL/GenBank/DDBJ databases">
        <title>Genome Sequence of Physisporinus lineatus.</title>
        <authorList>
            <person name="Buettner E."/>
        </authorList>
    </citation>
    <scope>NUCLEOTIDE SEQUENCE</scope>
    <source>
        <strain evidence="3">VT162</strain>
    </source>
</reference>
<dbReference type="EMBL" id="JANAWD010000016">
    <property type="protein sequence ID" value="KAJ3491194.1"/>
    <property type="molecule type" value="Genomic_DNA"/>
</dbReference>
<dbReference type="PANTHER" id="PTHR38248">
    <property type="entry name" value="FUNK1 6"/>
    <property type="match status" value="1"/>
</dbReference>
<sequence>MHNIHVNNKNFMKTFFDVEMAECNNMLNRLSERGLWSQEAKSWTHPPSSPVKKKWLHSLFIDVANGVSELDNLAHPRPDGNILTWANTSGRKIDSYWRNSYDAPTDFIATLEPVSPVTRSFHAHSRGPPSWNQVVIPGQLKNISLPYTDQILHQLAHCIRRIYKEQPDRRFAFGFTFEFVFFTVWYFDRSGILSSEHINVYESPHLLIQFLIGCARMSAADFGFDPTFLWFKDENTHLQSYQIPLDIVRGGFQTMPWIFEMPERGEEGGLENEGQKREDIEDKLESEGVNKGEIREMNTQKKRVKYVTFRALKASRAEMMVGRATRIWLAYTLGDYLKALDTSSSSILATFRVYVLKDVWHDTDRTPEGSLYQKQGPLDGVAKFCSSERVTIFGNVDKTDCNRNHMEVTGRRASSRKDYVPHQHDKIFSSDYCLSTISITSRESMRWIDVLENYEPDSEFENAIISRAHYRVLLQTFGYPIMDFLSQEEVLSAFLDAVKGHKNLYNAGYLHRDISSGNILITGQPSPNRGVLIDQDYTLPSDPECRFTTKELRTGTRPFMAVEMLNQTPFAPIRKIYVVKPELYPMSFDPYAPRMKFTMPRTSWRELRPRVIHDLESFFWVLCWICVFREGPSTSRCLTEDDIPYVWRRVKHLFDGDDVTGASGLKEKIFEDSTVMEQCILANLSPFFYNMSGLLVSLREIVFKVYHTSVYDNAYEDFIAAIEARLEELRTRPDPMDTEYDTARARRRVERMQRKKVPKDQGSSGEEKVGEGEFEEAVAEAKADIIREKESNFAAMVRRAELRRASYRFQRPLQFRDRGGVTTCERSKRGLQTEDSGRPTKKARIHQG</sequence>
<feature type="compositionally biased region" description="Basic residues" evidence="1">
    <location>
        <begin position="839"/>
        <end position="848"/>
    </location>
</feature>
<dbReference type="PROSITE" id="PS00109">
    <property type="entry name" value="PROTEIN_KINASE_TYR"/>
    <property type="match status" value="1"/>
</dbReference>
<evidence type="ECO:0000313" key="4">
    <source>
        <dbReference type="Proteomes" id="UP001212997"/>
    </source>
</evidence>
<keyword evidence="4" id="KW-1185">Reference proteome</keyword>
<protein>
    <recommendedName>
        <fullName evidence="2">Fungal-type protein kinase domain-containing protein</fullName>
    </recommendedName>
</protein>
<dbReference type="InterPro" id="IPR040976">
    <property type="entry name" value="Pkinase_fungal"/>
</dbReference>
<dbReference type="InterPro" id="IPR011009">
    <property type="entry name" value="Kinase-like_dom_sf"/>
</dbReference>
<dbReference type="AlphaFoldDB" id="A0AAD5VBF5"/>
<feature type="domain" description="Fungal-type protein kinase" evidence="2">
    <location>
        <begin position="124"/>
        <end position="626"/>
    </location>
</feature>
<feature type="compositionally biased region" description="Basic and acidic residues" evidence="1">
    <location>
        <begin position="817"/>
        <end position="838"/>
    </location>
</feature>
<dbReference type="Pfam" id="PF17667">
    <property type="entry name" value="Pkinase_fungal"/>
    <property type="match status" value="1"/>
</dbReference>
<name>A0AAD5VBF5_9APHY</name>
<organism evidence="3 4">
    <name type="scientific">Meripilus lineatus</name>
    <dbReference type="NCBI Taxonomy" id="2056292"/>
    <lineage>
        <taxon>Eukaryota</taxon>
        <taxon>Fungi</taxon>
        <taxon>Dikarya</taxon>
        <taxon>Basidiomycota</taxon>
        <taxon>Agaricomycotina</taxon>
        <taxon>Agaricomycetes</taxon>
        <taxon>Polyporales</taxon>
        <taxon>Meripilaceae</taxon>
        <taxon>Meripilus</taxon>
    </lineage>
</organism>
<dbReference type="SUPFAM" id="SSF56112">
    <property type="entry name" value="Protein kinase-like (PK-like)"/>
    <property type="match status" value="1"/>
</dbReference>
<comment type="caution">
    <text evidence="3">The sequence shown here is derived from an EMBL/GenBank/DDBJ whole genome shotgun (WGS) entry which is preliminary data.</text>
</comment>
<evidence type="ECO:0000313" key="3">
    <source>
        <dbReference type="EMBL" id="KAJ3491194.1"/>
    </source>
</evidence>
<dbReference type="Proteomes" id="UP001212997">
    <property type="component" value="Unassembled WGS sequence"/>
</dbReference>
<dbReference type="Gene3D" id="1.10.510.10">
    <property type="entry name" value="Transferase(Phosphotransferase) domain 1"/>
    <property type="match status" value="1"/>
</dbReference>
<evidence type="ECO:0000256" key="1">
    <source>
        <dbReference type="SAM" id="MobiDB-lite"/>
    </source>
</evidence>
<proteinExistence type="predicted"/>
<accession>A0AAD5VBF5</accession>
<dbReference type="GO" id="GO:0004672">
    <property type="term" value="F:protein kinase activity"/>
    <property type="evidence" value="ECO:0007669"/>
    <property type="project" value="InterPro"/>
</dbReference>